<feature type="transmembrane region" description="Helical" evidence="1">
    <location>
        <begin position="6"/>
        <end position="21"/>
    </location>
</feature>
<feature type="non-terminal residue" evidence="2">
    <location>
        <position position="1"/>
    </location>
</feature>
<dbReference type="EMBL" id="CAMKVN010024359">
    <property type="protein sequence ID" value="CAI2200435.1"/>
    <property type="molecule type" value="Genomic_DNA"/>
</dbReference>
<keyword evidence="1" id="KW-0812">Transmembrane</keyword>
<dbReference type="Proteomes" id="UP001153678">
    <property type="component" value="Unassembled WGS sequence"/>
</dbReference>
<evidence type="ECO:0000256" key="1">
    <source>
        <dbReference type="SAM" id="Phobius"/>
    </source>
</evidence>
<accession>A0A9W4XBY0</accession>
<organism evidence="2 3">
    <name type="scientific">Funneliformis geosporum</name>
    <dbReference type="NCBI Taxonomy" id="1117311"/>
    <lineage>
        <taxon>Eukaryota</taxon>
        <taxon>Fungi</taxon>
        <taxon>Fungi incertae sedis</taxon>
        <taxon>Mucoromycota</taxon>
        <taxon>Glomeromycotina</taxon>
        <taxon>Glomeromycetes</taxon>
        <taxon>Glomerales</taxon>
        <taxon>Glomeraceae</taxon>
        <taxon>Funneliformis</taxon>
    </lineage>
</organism>
<evidence type="ECO:0000313" key="2">
    <source>
        <dbReference type="EMBL" id="CAI2200435.1"/>
    </source>
</evidence>
<keyword evidence="1" id="KW-1133">Transmembrane helix</keyword>
<name>A0A9W4XBY0_9GLOM</name>
<keyword evidence="3" id="KW-1185">Reference proteome</keyword>
<protein>
    <submittedName>
        <fullName evidence="2">19192_t:CDS:1</fullName>
    </submittedName>
</protein>
<proteinExistence type="predicted"/>
<gene>
    <name evidence="2" type="ORF">FWILDA_LOCUS19567</name>
</gene>
<sequence>RSGLMGLLVGLIVGFTINEFLRMDQRNLSKKDSKTNEHENH</sequence>
<comment type="caution">
    <text evidence="2">The sequence shown here is derived from an EMBL/GenBank/DDBJ whole genome shotgun (WGS) entry which is preliminary data.</text>
</comment>
<evidence type="ECO:0000313" key="3">
    <source>
        <dbReference type="Proteomes" id="UP001153678"/>
    </source>
</evidence>
<keyword evidence="1" id="KW-0472">Membrane</keyword>
<reference evidence="2" key="1">
    <citation type="submission" date="2022-08" db="EMBL/GenBank/DDBJ databases">
        <authorList>
            <person name="Kallberg Y."/>
            <person name="Tangrot J."/>
            <person name="Rosling A."/>
        </authorList>
    </citation>
    <scope>NUCLEOTIDE SEQUENCE</scope>
    <source>
        <strain evidence="2">Wild A</strain>
    </source>
</reference>
<dbReference type="AlphaFoldDB" id="A0A9W4XBY0"/>
<feature type="non-terminal residue" evidence="2">
    <location>
        <position position="41"/>
    </location>
</feature>